<name>A0AC61QRL5_9BACT</name>
<accession>A0AC61QRL5</accession>
<reference evidence="1" key="1">
    <citation type="submission" date="2019-04" db="EMBL/GenBank/DDBJ databases">
        <title>Microbes associate with the intestines of laboratory mice.</title>
        <authorList>
            <person name="Navarre W."/>
            <person name="Wong E."/>
            <person name="Huang K."/>
            <person name="Tropini C."/>
            <person name="Ng K."/>
            <person name="Yu B."/>
        </authorList>
    </citation>
    <scope>NUCLEOTIDE SEQUENCE</scope>
    <source>
        <strain evidence="1">NM73_A23</strain>
    </source>
</reference>
<dbReference type="Proteomes" id="UP000308886">
    <property type="component" value="Unassembled WGS sequence"/>
</dbReference>
<dbReference type="EMBL" id="SRZC01000008">
    <property type="protein sequence ID" value="TGX82689.1"/>
    <property type="molecule type" value="Genomic_DNA"/>
</dbReference>
<comment type="caution">
    <text evidence="1">The sequence shown here is derived from an EMBL/GenBank/DDBJ whole genome shotgun (WGS) entry which is preliminary data.</text>
</comment>
<sequence length="260" mass="29833">MMKYWFIFNKDLLLLQKDKEGTYTIPFQEECPVTLQPSHTIHNITPLVCDDGTSYPVKAIRIDTPMDREGYEMIGLRQSYHLIPLHLYNKAGKCEEILYWDEQTRFCGCCGAPMELSTDISKKCTQCGKEIWPALATAIIVLIRRGDEVLLVKAKNFKRDYYGLVAGFVETGESLEETVKREVMEETGLEISNIRYFGSQPWPYPCGLMIGFTADYIAGKIHIQEEELKTAGWFTRDNMPPIPEKLSIARKLIDDWLAKS</sequence>
<gene>
    <name evidence="1" type="primary">nudC</name>
    <name evidence="1" type="ORF">E5358_06515</name>
</gene>
<proteinExistence type="predicted"/>
<keyword evidence="2" id="KW-1185">Reference proteome</keyword>
<keyword evidence="1" id="KW-0378">Hydrolase</keyword>
<evidence type="ECO:0000313" key="1">
    <source>
        <dbReference type="EMBL" id="TGX82689.1"/>
    </source>
</evidence>
<organism evidence="1 2">
    <name type="scientific">Palleniella muris</name>
    <dbReference type="NCBI Taxonomy" id="3038145"/>
    <lineage>
        <taxon>Bacteria</taxon>
        <taxon>Pseudomonadati</taxon>
        <taxon>Bacteroidota</taxon>
        <taxon>Bacteroidia</taxon>
        <taxon>Bacteroidales</taxon>
        <taxon>Prevotellaceae</taxon>
        <taxon>Palleniella</taxon>
    </lineage>
</organism>
<protein>
    <submittedName>
        <fullName evidence="1">NAD(+) diphosphatase</fullName>
        <ecNumber evidence="1">3.6.1.22</ecNumber>
    </submittedName>
</protein>
<dbReference type="EC" id="3.6.1.22" evidence="1"/>
<evidence type="ECO:0000313" key="2">
    <source>
        <dbReference type="Proteomes" id="UP000308886"/>
    </source>
</evidence>